<comment type="caution">
    <text evidence="1">The sequence shown here is derived from an EMBL/GenBank/DDBJ whole genome shotgun (WGS) entry which is preliminary data.</text>
</comment>
<accession>A0AA86MGH8</accession>
<sequence length="41" mass="4791">MYNCSKVWIDNRRADNVNEIAVFYIIVILCLVLYPNSSQVL</sequence>
<gene>
    <name evidence="1" type="ORF">CNEO_43440</name>
</gene>
<protein>
    <submittedName>
        <fullName evidence="1">Uncharacterized protein</fullName>
    </submittedName>
</protein>
<dbReference type="AlphaFoldDB" id="A0AA86MGH8"/>
<evidence type="ECO:0000313" key="1">
    <source>
        <dbReference type="EMBL" id="CAG9708153.1"/>
    </source>
</evidence>
<name>A0AA86MGH8_9CLOT</name>
<evidence type="ECO:0000313" key="2">
    <source>
        <dbReference type="Proteomes" id="UP000789738"/>
    </source>
</evidence>
<dbReference type="EMBL" id="CAKJVE010000004">
    <property type="protein sequence ID" value="CAG9708153.1"/>
    <property type="molecule type" value="Genomic_DNA"/>
</dbReference>
<proteinExistence type="predicted"/>
<organism evidence="1 2">
    <name type="scientific">Clostridium neonatale</name>
    <dbReference type="NCBI Taxonomy" id="137838"/>
    <lineage>
        <taxon>Bacteria</taxon>
        <taxon>Bacillati</taxon>
        <taxon>Bacillota</taxon>
        <taxon>Clostridia</taxon>
        <taxon>Eubacteriales</taxon>
        <taxon>Clostridiaceae</taxon>
        <taxon>Clostridium</taxon>
    </lineage>
</organism>
<reference evidence="1" key="1">
    <citation type="submission" date="2021-10" db="EMBL/GenBank/DDBJ databases">
        <authorList>
            <person name="Mesa V."/>
        </authorList>
    </citation>
    <scope>NUCLEOTIDE SEQUENCE</scope>
    <source>
        <strain evidence="1">CC3_PB</strain>
    </source>
</reference>
<dbReference type="Proteomes" id="UP000789738">
    <property type="component" value="Unassembled WGS sequence"/>
</dbReference>